<dbReference type="Proteomes" id="UP000608579">
    <property type="component" value="Unassembled WGS sequence"/>
</dbReference>
<dbReference type="InterPro" id="IPR009185">
    <property type="entry name" value="Nucleotidl_trans"/>
</dbReference>
<keyword evidence="2" id="KW-1277">Toxin-antitoxin system</keyword>
<dbReference type="EC" id="2.7.7.108" evidence="9"/>
<evidence type="ECO:0000256" key="10">
    <source>
        <dbReference type="ARBA" id="ARBA00038276"/>
    </source>
</evidence>
<comment type="catalytic activity">
    <reaction evidence="12">
        <text>L-tyrosyl-[protein] + ATP = O-(5'-adenylyl)-L-tyrosyl-[protein] + diphosphate</text>
        <dbReference type="Rhea" id="RHEA:54288"/>
        <dbReference type="Rhea" id="RHEA-COMP:10136"/>
        <dbReference type="Rhea" id="RHEA-COMP:13846"/>
        <dbReference type="ChEBI" id="CHEBI:30616"/>
        <dbReference type="ChEBI" id="CHEBI:33019"/>
        <dbReference type="ChEBI" id="CHEBI:46858"/>
        <dbReference type="ChEBI" id="CHEBI:83624"/>
        <dbReference type="EC" id="2.7.7.108"/>
    </reaction>
</comment>
<evidence type="ECO:0000256" key="12">
    <source>
        <dbReference type="ARBA" id="ARBA00048696"/>
    </source>
</evidence>
<dbReference type="SUPFAM" id="SSF81301">
    <property type="entry name" value="Nucleotidyltransferase"/>
    <property type="match status" value="1"/>
</dbReference>
<evidence type="ECO:0000256" key="5">
    <source>
        <dbReference type="ARBA" id="ARBA00022723"/>
    </source>
</evidence>
<dbReference type="InterPro" id="IPR052038">
    <property type="entry name" value="Type-VII_TA_antitoxin"/>
</dbReference>
<dbReference type="CDD" id="cd05403">
    <property type="entry name" value="NT_KNTase_like"/>
    <property type="match status" value="1"/>
</dbReference>
<keyword evidence="6" id="KW-0547">Nucleotide-binding</keyword>
<dbReference type="Gene3D" id="3.30.460.10">
    <property type="entry name" value="Beta Polymerase, domain 2"/>
    <property type="match status" value="1"/>
</dbReference>
<keyword evidence="3" id="KW-0808">Transferase</keyword>
<organism evidence="14 15">
    <name type="scientific">Caldiarchaeum subterraneum</name>
    <dbReference type="NCBI Taxonomy" id="311458"/>
    <lineage>
        <taxon>Archaea</taxon>
        <taxon>Nitrososphaerota</taxon>
        <taxon>Candidatus Caldarchaeales</taxon>
        <taxon>Candidatus Caldarchaeaceae</taxon>
        <taxon>Candidatus Caldarchaeum</taxon>
    </lineage>
</organism>
<name>A0A832ZWE9_CALS0</name>
<evidence type="ECO:0000256" key="4">
    <source>
        <dbReference type="ARBA" id="ARBA00022695"/>
    </source>
</evidence>
<gene>
    <name evidence="14" type="ORF">EYH45_06090</name>
</gene>
<keyword evidence="7" id="KW-0067">ATP-binding</keyword>
<dbReference type="PIRSF" id="PIRSF005928">
    <property type="entry name" value="Nucleotidltrnsf"/>
    <property type="match status" value="1"/>
</dbReference>
<accession>A0A832ZWE9</accession>
<keyword evidence="4" id="KW-0548">Nucleotidyltransferase</keyword>
<evidence type="ECO:0000259" key="13">
    <source>
        <dbReference type="Pfam" id="PF01909"/>
    </source>
</evidence>
<evidence type="ECO:0000256" key="6">
    <source>
        <dbReference type="ARBA" id="ARBA00022741"/>
    </source>
</evidence>
<evidence type="ECO:0000256" key="1">
    <source>
        <dbReference type="ARBA" id="ARBA00001946"/>
    </source>
</evidence>
<evidence type="ECO:0000256" key="11">
    <source>
        <dbReference type="ARBA" id="ARBA00047518"/>
    </source>
</evidence>
<evidence type="ECO:0000256" key="3">
    <source>
        <dbReference type="ARBA" id="ARBA00022679"/>
    </source>
</evidence>
<feature type="domain" description="Polymerase nucleotidyl transferase" evidence="13">
    <location>
        <begin position="32"/>
        <end position="68"/>
    </location>
</feature>
<keyword evidence="8" id="KW-0460">Magnesium</keyword>
<evidence type="ECO:0000313" key="14">
    <source>
        <dbReference type="EMBL" id="HIQ30115.1"/>
    </source>
</evidence>
<evidence type="ECO:0000313" key="15">
    <source>
        <dbReference type="Proteomes" id="UP000608579"/>
    </source>
</evidence>
<dbReference type="GO" id="GO:0046872">
    <property type="term" value="F:metal ion binding"/>
    <property type="evidence" value="ECO:0007669"/>
    <property type="project" value="UniProtKB-KW"/>
</dbReference>
<evidence type="ECO:0000256" key="7">
    <source>
        <dbReference type="ARBA" id="ARBA00022840"/>
    </source>
</evidence>
<comment type="similarity">
    <text evidence="10">Belongs to the MntA antitoxin family.</text>
</comment>
<comment type="catalytic activity">
    <reaction evidence="11">
        <text>O-(5'-adenylyl)-L-tyrosyl-[protein] + ATP = O-[5'-(adenylyl-(5'-&gt;3')-adenylyl)]-L-tyrosyl-[protein] + diphosphate</text>
        <dbReference type="Rhea" id="RHEA:66528"/>
        <dbReference type="Rhea" id="RHEA-COMP:13846"/>
        <dbReference type="Rhea" id="RHEA-COMP:17046"/>
        <dbReference type="ChEBI" id="CHEBI:30616"/>
        <dbReference type="ChEBI" id="CHEBI:33019"/>
        <dbReference type="ChEBI" id="CHEBI:83624"/>
        <dbReference type="ChEBI" id="CHEBI:167160"/>
    </reaction>
</comment>
<evidence type="ECO:0000256" key="9">
    <source>
        <dbReference type="ARBA" id="ARBA00034531"/>
    </source>
</evidence>
<keyword evidence="5" id="KW-0479">Metal-binding</keyword>
<sequence>MLSVKYGRERWEVLKRLRAKALGLMEALERAGFSSVVYGSVARGDVKPTSDLDIFIPYTVSTQLVELALAGAGYGVYKRVLVQATPSHAVKAYIYLSESDTVSVPLMPLSRDELGFYLLAGSLELDELRRGVRKPGINKELMVIIPTEEGHIEFPAARSVEEAAKVLKVRPEVLRSRIRVLTRRKEVGHTGVFKSIEVPFHRSFEEVFEELVSRNPALRRRLRR</sequence>
<dbReference type="PANTHER" id="PTHR33571:SF14">
    <property type="entry name" value="PROTEIN ADENYLYLTRANSFERASE MJ0435-RELATED"/>
    <property type="match status" value="1"/>
</dbReference>
<dbReference type="EMBL" id="DQVM01000114">
    <property type="protein sequence ID" value="HIQ30115.1"/>
    <property type="molecule type" value="Genomic_DNA"/>
</dbReference>
<dbReference type="InterPro" id="IPR043519">
    <property type="entry name" value="NT_sf"/>
</dbReference>
<comment type="caution">
    <text evidence="14">The sequence shown here is derived from an EMBL/GenBank/DDBJ whole genome shotgun (WGS) entry which is preliminary data.</text>
</comment>
<dbReference type="AlphaFoldDB" id="A0A832ZWE9"/>
<evidence type="ECO:0000256" key="8">
    <source>
        <dbReference type="ARBA" id="ARBA00022842"/>
    </source>
</evidence>
<evidence type="ECO:0000256" key="2">
    <source>
        <dbReference type="ARBA" id="ARBA00022649"/>
    </source>
</evidence>
<dbReference type="GO" id="GO:0070733">
    <property type="term" value="F:AMPylase activity"/>
    <property type="evidence" value="ECO:0007669"/>
    <property type="project" value="UniProtKB-EC"/>
</dbReference>
<reference evidence="14" key="1">
    <citation type="journal article" date="2020" name="ISME J.">
        <title>Gammaproteobacteria mediating utilization of methyl-, sulfur- and petroleum organic compounds in deep ocean hydrothermal plumes.</title>
        <authorList>
            <person name="Zhou Z."/>
            <person name="Liu Y."/>
            <person name="Pan J."/>
            <person name="Cron B.R."/>
            <person name="Toner B.M."/>
            <person name="Anantharaman K."/>
            <person name="Breier J.A."/>
            <person name="Dick G.J."/>
            <person name="Li M."/>
        </authorList>
    </citation>
    <scope>NUCLEOTIDE SEQUENCE</scope>
    <source>
        <strain evidence="14">SZUA-1515</strain>
    </source>
</reference>
<comment type="cofactor">
    <cofactor evidence="1">
        <name>Mg(2+)</name>
        <dbReference type="ChEBI" id="CHEBI:18420"/>
    </cofactor>
</comment>
<dbReference type="GO" id="GO:0005524">
    <property type="term" value="F:ATP binding"/>
    <property type="evidence" value="ECO:0007669"/>
    <property type="project" value="UniProtKB-KW"/>
</dbReference>
<protein>
    <recommendedName>
        <fullName evidence="9">protein adenylyltransferase</fullName>
        <ecNumber evidence="9">2.7.7.108</ecNumber>
    </recommendedName>
</protein>
<proteinExistence type="inferred from homology"/>
<dbReference type="PANTHER" id="PTHR33571">
    <property type="entry name" value="SSL8005 PROTEIN"/>
    <property type="match status" value="1"/>
</dbReference>
<dbReference type="InterPro" id="IPR002934">
    <property type="entry name" value="Polymerase_NTP_transf_dom"/>
</dbReference>
<dbReference type="Pfam" id="PF01909">
    <property type="entry name" value="NTP_transf_2"/>
    <property type="match status" value="1"/>
</dbReference>